<organism evidence="2 3">
    <name type="scientific">Sphingomonas rustica</name>
    <dbReference type="NCBI Taxonomy" id="3103142"/>
    <lineage>
        <taxon>Bacteria</taxon>
        <taxon>Pseudomonadati</taxon>
        <taxon>Pseudomonadota</taxon>
        <taxon>Alphaproteobacteria</taxon>
        <taxon>Sphingomonadales</taxon>
        <taxon>Sphingomonadaceae</taxon>
        <taxon>Sphingomonas</taxon>
    </lineage>
</organism>
<dbReference type="EMBL" id="JBDIZK010000008">
    <property type="protein sequence ID" value="MEN3748384.1"/>
    <property type="molecule type" value="Genomic_DNA"/>
</dbReference>
<sequence>MTKMADHRDPKRPLLGNPVAVDHRSALWIMAISTLERPARLASGNRRSSLVPGGANLRSMPTMGMPIDCRLVEECPAMGSSHASSLPRPAPSRPSCAEAMV</sequence>
<feature type="region of interest" description="Disordered" evidence="1">
    <location>
        <begin position="78"/>
        <end position="101"/>
    </location>
</feature>
<evidence type="ECO:0000256" key="1">
    <source>
        <dbReference type="SAM" id="MobiDB-lite"/>
    </source>
</evidence>
<dbReference type="RefSeq" id="WP_346247404.1">
    <property type="nucleotide sequence ID" value="NZ_JBDIZK010000008.1"/>
</dbReference>
<accession>A0ABV0B9Y3</accession>
<keyword evidence="3" id="KW-1185">Reference proteome</keyword>
<evidence type="ECO:0000313" key="2">
    <source>
        <dbReference type="EMBL" id="MEN3748384.1"/>
    </source>
</evidence>
<name>A0ABV0B9Y3_9SPHN</name>
<feature type="compositionally biased region" description="Low complexity" evidence="1">
    <location>
        <begin position="80"/>
        <end position="101"/>
    </location>
</feature>
<evidence type="ECO:0000313" key="3">
    <source>
        <dbReference type="Proteomes" id="UP001427805"/>
    </source>
</evidence>
<comment type="caution">
    <text evidence="2">The sequence shown here is derived from an EMBL/GenBank/DDBJ whole genome shotgun (WGS) entry which is preliminary data.</text>
</comment>
<reference evidence="2 3" key="1">
    <citation type="submission" date="2024-05" db="EMBL/GenBank/DDBJ databases">
        <title>Sphingomonas sp. HF-S3 16S ribosomal RNA gene Genome sequencing and assembly.</title>
        <authorList>
            <person name="Lee H."/>
        </authorList>
    </citation>
    <scope>NUCLEOTIDE SEQUENCE [LARGE SCALE GENOMIC DNA]</scope>
    <source>
        <strain evidence="2 3">HF-S3</strain>
    </source>
</reference>
<gene>
    <name evidence="2" type="ORF">TPR58_14510</name>
</gene>
<protein>
    <submittedName>
        <fullName evidence="2">Uncharacterized protein</fullName>
    </submittedName>
</protein>
<proteinExistence type="predicted"/>
<dbReference type="Proteomes" id="UP001427805">
    <property type="component" value="Unassembled WGS sequence"/>
</dbReference>